<evidence type="ECO:0000313" key="6">
    <source>
        <dbReference type="EMBL" id="CAB5031489.1"/>
    </source>
</evidence>
<sequence>MLVLSRKTNQSIMIGDEIEITVLSVSGEKVRLGIKAPREVPVYRDEVYAQVAAQQLETDPAGLIP</sequence>
<dbReference type="EMBL" id="CAESAO010000241">
    <property type="protein sequence ID" value="CAB4347621.1"/>
    <property type="molecule type" value="Genomic_DNA"/>
</dbReference>
<keyword evidence="2" id="KW-0678">Repressor</keyword>
<dbReference type="NCBIfam" id="NF002469">
    <property type="entry name" value="PRK01712.1"/>
    <property type="match status" value="1"/>
</dbReference>
<evidence type="ECO:0000256" key="1">
    <source>
        <dbReference type="ARBA" id="ARBA00022490"/>
    </source>
</evidence>
<dbReference type="AlphaFoldDB" id="A0A6J5ZYZ7"/>
<gene>
    <name evidence="5" type="ORF">UFOPK3522_01765</name>
    <name evidence="6" type="ORF">UFOPK4175_00374</name>
</gene>
<proteinExistence type="inferred from homology"/>
<dbReference type="PANTHER" id="PTHR34984:SF1">
    <property type="entry name" value="CARBON STORAGE REGULATOR"/>
    <property type="match status" value="1"/>
</dbReference>
<dbReference type="GO" id="GO:0045947">
    <property type="term" value="P:negative regulation of translational initiation"/>
    <property type="evidence" value="ECO:0007669"/>
    <property type="project" value="TreeGrafter"/>
</dbReference>
<dbReference type="PANTHER" id="PTHR34984">
    <property type="entry name" value="CARBON STORAGE REGULATOR"/>
    <property type="match status" value="1"/>
</dbReference>
<accession>A0A6J5ZYZ7</accession>
<organism evidence="5">
    <name type="scientific">freshwater metagenome</name>
    <dbReference type="NCBI Taxonomy" id="449393"/>
    <lineage>
        <taxon>unclassified sequences</taxon>
        <taxon>metagenomes</taxon>
        <taxon>ecological metagenomes</taxon>
    </lineage>
</organism>
<dbReference type="Gene3D" id="2.60.40.4380">
    <property type="entry name" value="Translational regulator CsrA"/>
    <property type="match status" value="1"/>
</dbReference>
<evidence type="ECO:0000256" key="2">
    <source>
        <dbReference type="ARBA" id="ARBA00022491"/>
    </source>
</evidence>
<evidence type="ECO:0000313" key="5">
    <source>
        <dbReference type="EMBL" id="CAB4347621.1"/>
    </source>
</evidence>
<dbReference type="InterPro" id="IPR003751">
    <property type="entry name" value="CsrA"/>
</dbReference>
<dbReference type="GO" id="GO:0006109">
    <property type="term" value="P:regulation of carbohydrate metabolic process"/>
    <property type="evidence" value="ECO:0007669"/>
    <property type="project" value="InterPro"/>
</dbReference>
<evidence type="ECO:0000256" key="3">
    <source>
        <dbReference type="ARBA" id="ARBA00022845"/>
    </source>
</evidence>
<dbReference type="FunFam" id="2.60.40.4380:FF:000002">
    <property type="entry name" value="Translational regulator CsrA"/>
    <property type="match status" value="1"/>
</dbReference>
<dbReference type="HAMAP" id="MF_00167">
    <property type="entry name" value="CsrA"/>
    <property type="match status" value="1"/>
</dbReference>
<dbReference type="GO" id="GO:0048027">
    <property type="term" value="F:mRNA 5'-UTR binding"/>
    <property type="evidence" value="ECO:0007669"/>
    <property type="project" value="TreeGrafter"/>
</dbReference>
<keyword evidence="4" id="KW-0694">RNA-binding</keyword>
<dbReference type="Pfam" id="PF02599">
    <property type="entry name" value="CsrA"/>
    <property type="match status" value="1"/>
</dbReference>
<name>A0A6J5ZYZ7_9ZZZZ</name>
<dbReference type="EMBL" id="CAFBPX010000045">
    <property type="protein sequence ID" value="CAB5031489.1"/>
    <property type="molecule type" value="Genomic_DNA"/>
</dbReference>
<dbReference type="SUPFAM" id="SSF117130">
    <property type="entry name" value="CsrA-like"/>
    <property type="match status" value="1"/>
</dbReference>
<dbReference type="InterPro" id="IPR036107">
    <property type="entry name" value="CsrA_sf"/>
</dbReference>
<keyword evidence="1" id="KW-0963">Cytoplasm</keyword>
<keyword evidence="3" id="KW-0810">Translation regulation</keyword>
<dbReference type="NCBIfam" id="TIGR00202">
    <property type="entry name" value="csrA"/>
    <property type="match status" value="1"/>
</dbReference>
<dbReference type="GO" id="GO:0006402">
    <property type="term" value="P:mRNA catabolic process"/>
    <property type="evidence" value="ECO:0007669"/>
    <property type="project" value="InterPro"/>
</dbReference>
<evidence type="ECO:0000256" key="4">
    <source>
        <dbReference type="ARBA" id="ARBA00022884"/>
    </source>
</evidence>
<dbReference type="GO" id="GO:0005829">
    <property type="term" value="C:cytosol"/>
    <property type="evidence" value="ECO:0007669"/>
    <property type="project" value="TreeGrafter"/>
</dbReference>
<protein>
    <submittedName>
        <fullName evidence="5">Unannotated protein</fullName>
    </submittedName>
</protein>
<reference evidence="5" key="1">
    <citation type="submission" date="2020-05" db="EMBL/GenBank/DDBJ databases">
        <authorList>
            <person name="Chiriac C."/>
            <person name="Salcher M."/>
            <person name="Ghai R."/>
            <person name="Kavagutti S V."/>
        </authorList>
    </citation>
    <scope>NUCLEOTIDE SEQUENCE</scope>
</reference>